<organism evidence="1 2">
    <name type="scientific">Candidatus Campylobacter infans</name>
    <dbReference type="NCBI Taxonomy" id="2561898"/>
    <lineage>
        <taxon>Bacteria</taxon>
        <taxon>Pseudomonadati</taxon>
        <taxon>Campylobacterota</taxon>
        <taxon>Epsilonproteobacteria</taxon>
        <taxon>Campylobacterales</taxon>
        <taxon>Campylobacteraceae</taxon>
        <taxon>Campylobacter</taxon>
    </lineage>
</organism>
<evidence type="ECO:0000313" key="1">
    <source>
        <dbReference type="EMBL" id="QLI04759.1"/>
    </source>
</evidence>
<dbReference type="EMBL" id="CP049075">
    <property type="protein sequence ID" value="QLI04759.1"/>
    <property type="molecule type" value="Genomic_DNA"/>
</dbReference>
<proteinExistence type="predicted"/>
<evidence type="ECO:0000313" key="2">
    <source>
        <dbReference type="Proteomes" id="UP000509414"/>
    </source>
</evidence>
<name>A0A7H9CJ49_9BACT</name>
<sequence length="108" mass="12926">MNNFIANLFSERKLLLRELKTLKMSDFSKKRNYELIYGINAKDYHTLVFVRFSKSKMLQAELENLDLIANCVASKLDIIINKRVLFYNSKICSKLNKQNNKWKFYDFM</sequence>
<dbReference type="AlphaFoldDB" id="A0A7H9CJ49"/>
<gene>
    <name evidence="1" type="ORF">CINF_0210</name>
</gene>
<accession>A0A7H9CJ49</accession>
<dbReference type="RefSeq" id="WP_178696908.1">
    <property type="nucleotide sequence ID" value="NZ_CP049075.1"/>
</dbReference>
<dbReference type="Proteomes" id="UP000509414">
    <property type="component" value="Chromosome"/>
</dbReference>
<reference evidence="1 2" key="1">
    <citation type="submission" date="2020-02" db="EMBL/GenBank/DDBJ databases">
        <title>Complete genome sequence of the novel Campylobacter species Candidatus Campylobacter infans.</title>
        <authorList>
            <person name="Duim B."/>
            <person name="Zomer A."/>
            <person name="van der Graaf L."/>
            <person name="Wagenaar J."/>
        </authorList>
    </citation>
    <scope>NUCLEOTIDE SEQUENCE [LARGE SCALE GENOMIC DNA]</scope>
    <source>
        <strain evidence="1 2">19S00001</strain>
    </source>
</reference>
<protein>
    <submittedName>
        <fullName evidence="1">Uncharacterized protein</fullName>
    </submittedName>
</protein>
<keyword evidence="2" id="KW-1185">Reference proteome</keyword>
<dbReference type="KEGG" id="cinf:CINF_0210"/>